<dbReference type="PROSITE" id="PS50126">
    <property type="entry name" value="S1"/>
    <property type="match status" value="1"/>
</dbReference>
<protein>
    <recommendedName>
        <fullName evidence="5">Exosome complex component Rrp4</fullName>
    </recommendedName>
</protein>
<dbReference type="InterPro" id="IPR004087">
    <property type="entry name" value="KH_dom"/>
</dbReference>
<dbReference type="AlphaFoldDB" id="A0A087RUA7"/>
<sequence>MADKRKYVIPGDVVTTGPFRPEQNTVLEGNKIISTTIGISEIYDDSVRVIPLTGKYIPKINDLVIGKVNSHTSLSWELDINSCYVGFLPAQDVFGRDFSAHADELATKLKTGDLVAARIANFDRTRDPLVSISDRDLGKIDSGVLMEISPSKVPRLIGKKGSMIQMIEEATDAAVTIGQNGWVVVSCESPEGLLKAKKAIQMVNEQAHVANLTDQVKEMLDKKGES</sequence>
<dbReference type="GO" id="GO:0000178">
    <property type="term" value="C:exosome (RNase complex)"/>
    <property type="evidence" value="ECO:0007669"/>
    <property type="project" value="UniProtKB-KW"/>
</dbReference>
<keyword evidence="8" id="KW-1185">Reference proteome</keyword>
<dbReference type="GO" id="GO:0008143">
    <property type="term" value="F:poly(A) binding"/>
    <property type="evidence" value="ECO:0007669"/>
    <property type="project" value="InterPro"/>
</dbReference>
<dbReference type="InterPro" id="IPR026699">
    <property type="entry name" value="Exosome_RNA_bind1/RRP40/RRP4"/>
</dbReference>
<evidence type="ECO:0000256" key="5">
    <source>
        <dbReference type="HAMAP-Rule" id="MF_00623"/>
    </source>
</evidence>
<evidence type="ECO:0000313" key="7">
    <source>
        <dbReference type="EMBL" id="KFM17061.1"/>
    </source>
</evidence>
<name>A0A087RUA7_9ARCH</name>
<evidence type="ECO:0000256" key="4">
    <source>
        <dbReference type="ARBA" id="ARBA00022884"/>
    </source>
</evidence>
<dbReference type="FunFam" id="2.40.50.140:FF:000127">
    <property type="entry name" value="Exosome complex component RRP40"/>
    <property type="match status" value="1"/>
</dbReference>
<dbReference type="InterPro" id="IPR003029">
    <property type="entry name" value="S1_domain"/>
</dbReference>
<dbReference type="Gene3D" id="2.40.50.140">
    <property type="entry name" value="Nucleic acid-binding proteins"/>
    <property type="match status" value="1"/>
</dbReference>
<dbReference type="InterPro" id="IPR004088">
    <property type="entry name" value="KH_dom_type_1"/>
</dbReference>
<evidence type="ECO:0000313" key="8">
    <source>
        <dbReference type="Proteomes" id="UP000029386"/>
    </source>
</evidence>
<feature type="domain" description="S1 motif" evidence="6">
    <location>
        <begin position="61"/>
        <end position="135"/>
    </location>
</feature>
<dbReference type="GO" id="GO:0071034">
    <property type="term" value="P:CUT catabolic process"/>
    <property type="evidence" value="ECO:0007669"/>
    <property type="project" value="TreeGrafter"/>
</dbReference>
<dbReference type="InterPro" id="IPR036612">
    <property type="entry name" value="KH_dom_type_1_sf"/>
</dbReference>
<proteinExistence type="inferred from homology"/>
<dbReference type="CDD" id="cd22524">
    <property type="entry name" value="KH-I_Rrp4_prokar"/>
    <property type="match status" value="1"/>
</dbReference>
<comment type="function">
    <text evidence="5">Non-catalytic component of the exosome, which is a complex involved in RNA degradation. Increases the RNA binding and the efficiency of RNA degradation. Confers strong poly(A) specificity to the exosome.</text>
</comment>
<evidence type="ECO:0000256" key="1">
    <source>
        <dbReference type="ARBA" id="ARBA00009155"/>
    </source>
</evidence>
<reference evidence="7 8" key="1">
    <citation type="submission" date="2014-06" db="EMBL/GenBank/DDBJ databases">
        <authorList>
            <person name="Ngugi D.K."/>
            <person name="Blom J."/>
            <person name="Alam I."/>
            <person name="Rashid M."/>
            <person name="Baalawi W."/>
            <person name="Zhang G."/>
            <person name="Hikmawan T."/>
            <person name="Guan Y."/>
            <person name="Antunes A."/>
            <person name="Siam R."/>
            <person name="El-Dorry H."/>
            <person name="Bajic V."/>
            <person name="Stingl U."/>
        </authorList>
    </citation>
    <scope>NUCLEOTIDE SEQUENCE [LARGE SCALE GENOMIC DNA]</scope>
    <source>
        <strain evidence="7">SCGC AAA799-D11</strain>
    </source>
</reference>
<dbReference type="HAMAP" id="MF_00623">
    <property type="entry name" value="Exosome_Rrp4"/>
    <property type="match status" value="1"/>
</dbReference>
<dbReference type="SMART" id="SM00322">
    <property type="entry name" value="KH"/>
    <property type="match status" value="1"/>
</dbReference>
<dbReference type="NCBIfam" id="NF003181">
    <property type="entry name" value="PRK04163.1-1"/>
    <property type="match status" value="1"/>
</dbReference>
<dbReference type="Gene3D" id="3.30.1370.10">
    <property type="entry name" value="K Homology domain, type 1"/>
    <property type="match status" value="1"/>
</dbReference>
<evidence type="ECO:0000256" key="2">
    <source>
        <dbReference type="ARBA" id="ARBA00022490"/>
    </source>
</evidence>
<dbReference type="Proteomes" id="UP000029386">
    <property type="component" value="Unassembled WGS sequence"/>
</dbReference>
<comment type="similarity">
    <text evidence="1 5">Belongs to the RRP4 family.</text>
</comment>
<keyword evidence="2 5" id="KW-0963">Cytoplasm</keyword>
<dbReference type="PATRIC" id="fig|1502291.3.peg.315"/>
<dbReference type="GO" id="GO:0005737">
    <property type="term" value="C:cytoplasm"/>
    <property type="evidence" value="ECO:0007669"/>
    <property type="project" value="UniProtKB-SubCell"/>
</dbReference>
<dbReference type="PANTHER" id="PTHR21321">
    <property type="entry name" value="PNAS-3 RELATED"/>
    <property type="match status" value="1"/>
</dbReference>
<dbReference type="SUPFAM" id="SSF50249">
    <property type="entry name" value="Nucleic acid-binding proteins"/>
    <property type="match status" value="1"/>
</dbReference>
<dbReference type="STRING" id="1502291.AAA799D11_00375"/>
<comment type="subunit">
    <text evidence="5">Component of the archaeal exosome complex. Forms a trimer of Rrp4 and/or Csl4 subunits. The trimer associates with an hexameric ring-like arrangement composed of 3 Rrp41-Rrp42 heterodimers.</text>
</comment>
<dbReference type="Pfam" id="PF22625">
    <property type="entry name" value="ECR1_N_2"/>
    <property type="match status" value="1"/>
</dbReference>
<evidence type="ECO:0000256" key="3">
    <source>
        <dbReference type="ARBA" id="ARBA00022835"/>
    </source>
</evidence>
<organism evidence="7 8">
    <name type="scientific">Marine Group I thaumarchaeote SCGC AAA799-D11</name>
    <dbReference type="NCBI Taxonomy" id="1502291"/>
    <lineage>
        <taxon>Archaea</taxon>
        <taxon>Nitrososphaerota</taxon>
        <taxon>Marine Group I</taxon>
    </lineage>
</organism>
<dbReference type="PANTHER" id="PTHR21321:SF4">
    <property type="entry name" value="EXOSOME COMPLEX COMPONENT RRP4"/>
    <property type="match status" value="1"/>
</dbReference>
<dbReference type="InterPro" id="IPR023474">
    <property type="entry name" value="Rrp4"/>
</dbReference>
<dbReference type="InterPro" id="IPR012340">
    <property type="entry name" value="NA-bd_OB-fold"/>
</dbReference>
<dbReference type="Pfam" id="PF00013">
    <property type="entry name" value="KH_1"/>
    <property type="match status" value="1"/>
</dbReference>
<dbReference type="GO" id="GO:0034475">
    <property type="term" value="P:U4 snRNA 3'-end processing"/>
    <property type="evidence" value="ECO:0007669"/>
    <property type="project" value="TreeGrafter"/>
</dbReference>
<dbReference type="CDD" id="cd05789">
    <property type="entry name" value="S1_Rrp4"/>
    <property type="match status" value="1"/>
</dbReference>
<keyword evidence="4 5" id="KW-0694">RNA-binding</keyword>
<dbReference type="SUPFAM" id="SSF110324">
    <property type="entry name" value="Ribosomal L27 protein-like"/>
    <property type="match status" value="1"/>
</dbReference>
<dbReference type="Gene3D" id="2.40.50.100">
    <property type="match status" value="1"/>
</dbReference>
<comment type="caution">
    <text evidence="7">The sequence shown here is derived from an EMBL/GenBank/DDBJ whole genome shotgun (WGS) entry which is preliminary data.</text>
</comment>
<dbReference type="EMBL" id="JOSY01000010">
    <property type="protein sequence ID" value="KFM17061.1"/>
    <property type="molecule type" value="Genomic_DNA"/>
</dbReference>
<accession>A0A087RUA7</accession>
<dbReference type="SUPFAM" id="SSF54791">
    <property type="entry name" value="Eukaryotic type KH-domain (KH-domain type I)"/>
    <property type="match status" value="1"/>
</dbReference>
<dbReference type="GO" id="GO:0000467">
    <property type="term" value="P:exonucleolytic trimming to generate mature 3'-end of 5.8S rRNA from tricistronic rRNA transcript (SSU-rRNA, 5.8S rRNA, LSU-rRNA)"/>
    <property type="evidence" value="ECO:0007669"/>
    <property type="project" value="TreeGrafter"/>
</dbReference>
<dbReference type="InterPro" id="IPR048565">
    <property type="entry name" value="S1_RRP4"/>
</dbReference>
<dbReference type="PROSITE" id="PS50084">
    <property type="entry name" value="KH_TYPE_1"/>
    <property type="match status" value="1"/>
</dbReference>
<gene>
    <name evidence="5" type="primary">rrp4</name>
    <name evidence="7" type="ORF">AAA799D11_00375</name>
</gene>
<dbReference type="SMART" id="SM00316">
    <property type="entry name" value="S1"/>
    <property type="match status" value="1"/>
</dbReference>
<evidence type="ECO:0000259" key="6">
    <source>
        <dbReference type="PROSITE" id="PS50126"/>
    </source>
</evidence>
<dbReference type="InterPro" id="IPR054371">
    <property type="entry name" value="RRP4_N"/>
</dbReference>
<keyword evidence="3 5" id="KW-0271">Exosome</keyword>
<dbReference type="GO" id="GO:0071051">
    <property type="term" value="P:poly(A)-dependent snoRNA 3'-end processing"/>
    <property type="evidence" value="ECO:0007669"/>
    <property type="project" value="TreeGrafter"/>
</dbReference>
<comment type="subcellular location">
    <subcellularLocation>
        <location evidence="5">Cytoplasm</location>
    </subcellularLocation>
</comment>